<evidence type="ECO:0000256" key="1">
    <source>
        <dbReference type="SAM" id="MobiDB-lite"/>
    </source>
</evidence>
<name>A0A6J4RCR9_9ACTN</name>
<accession>A0A6J4RCR9</accession>
<evidence type="ECO:0000313" key="2">
    <source>
        <dbReference type="EMBL" id="CAA9466600.1"/>
    </source>
</evidence>
<protein>
    <submittedName>
        <fullName evidence="2">Uncharacterized protein</fullName>
    </submittedName>
</protein>
<reference evidence="2" key="1">
    <citation type="submission" date="2020-02" db="EMBL/GenBank/DDBJ databases">
        <authorList>
            <person name="Meier V. D."/>
        </authorList>
    </citation>
    <scope>NUCLEOTIDE SEQUENCE</scope>
    <source>
        <strain evidence="2">AVDCRST_MAG65</strain>
    </source>
</reference>
<feature type="compositionally biased region" description="Low complexity" evidence="1">
    <location>
        <begin position="88"/>
        <end position="108"/>
    </location>
</feature>
<feature type="non-terminal residue" evidence="2">
    <location>
        <position position="118"/>
    </location>
</feature>
<sequence>CRDAPSSSSTTTRCSAPRCEPCWRATASTWSAMPPTVAPGWRRRATCGPTWCCSTCGCPTPTASRSPRSWPAIPTARRWSSRRAPTTRAIPSWRASAAPSASSPSTISAARRCARCWP</sequence>
<proteinExistence type="predicted"/>
<feature type="non-terminal residue" evidence="2">
    <location>
        <position position="1"/>
    </location>
</feature>
<gene>
    <name evidence="2" type="ORF">AVDCRST_MAG65-349</name>
</gene>
<organism evidence="2">
    <name type="scientific">uncultured Solirubrobacteraceae bacterium</name>
    <dbReference type="NCBI Taxonomy" id="1162706"/>
    <lineage>
        <taxon>Bacteria</taxon>
        <taxon>Bacillati</taxon>
        <taxon>Actinomycetota</taxon>
        <taxon>Thermoleophilia</taxon>
        <taxon>Solirubrobacterales</taxon>
        <taxon>Solirubrobacteraceae</taxon>
        <taxon>environmental samples</taxon>
    </lineage>
</organism>
<feature type="region of interest" description="Disordered" evidence="1">
    <location>
        <begin position="60"/>
        <end position="108"/>
    </location>
</feature>
<dbReference type="EMBL" id="CADCVL010000057">
    <property type="protein sequence ID" value="CAA9466600.1"/>
    <property type="molecule type" value="Genomic_DNA"/>
</dbReference>
<dbReference type="AlphaFoldDB" id="A0A6J4RCR9"/>